<reference evidence="3 4" key="1">
    <citation type="submission" date="2018-07" db="EMBL/GenBank/DDBJ databases">
        <title>Genomic Encyclopedia of Type Strains, Phase III (KMG-III): the genomes of soil and plant-associated and newly described type strains.</title>
        <authorList>
            <person name="Whitman W."/>
        </authorList>
    </citation>
    <scope>NUCLEOTIDE SEQUENCE [LARGE SCALE GENOMIC DNA]</scope>
    <source>
        <strain evidence="3 4">CECT 7506</strain>
    </source>
</reference>
<dbReference type="AlphaFoldDB" id="A0A368VDN3"/>
<dbReference type="CDD" id="cd01651">
    <property type="entry name" value="RT_G2_intron"/>
    <property type="match status" value="1"/>
</dbReference>
<protein>
    <submittedName>
        <fullName evidence="3">Group II intron reverse transcriptase/maturase</fullName>
    </submittedName>
</protein>
<evidence type="ECO:0000256" key="1">
    <source>
        <dbReference type="SAM" id="MobiDB-lite"/>
    </source>
</evidence>
<dbReference type="InterPro" id="IPR051083">
    <property type="entry name" value="GrpII_Intron_Splice-Mob/Def"/>
</dbReference>
<evidence type="ECO:0000313" key="3">
    <source>
        <dbReference type="EMBL" id="RCW39226.1"/>
    </source>
</evidence>
<dbReference type="InterPro" id="IPR013597">
    <property type="entry name" value="Mat_intron_G2"/>
</dbReference>
<keyword evidence="3" id="KW-0808">Transferase</keyword>
<dbReference type="RefSeq" id="WP_114384364.1">
    <property type="nucleotide sequence ID" value="NZ_QPJD01000068.1"/>
</dbReference>
<dbReference type="OrthoDB" id="9793236at2"/>
<organism evidence="3 4">
    <name type="scientific">Paenibacillus prosopidis</name>
    <dbReference type="NCBI Taxonomy" id="630520"/>
    <lineage>
        <taxon>Bacteria</taxon>
        <taxon>Bacillati</taxon>
        <taxon>Bacillota</taxon>
        <taxon>Bacilli</taxon>
        <taxon>Bacillales</taxon>
        <taxon>Paenibacillaceae</taxon>
        <taxon>Paenibacillus</taxon>
    </lineage>
</organism>
<name>A0A368VDN3_9BACL</name>
<gene>
    <name evidence="3" type="ORF">DFP97_1682</name>
</gene>
<dbReference type="InterPro" id="IPR000477">
    <property type="entry name" value="RT_dom"/>
</dbReference>
<accession>A0A368VDN3</accession>
<dbReference type="Proteomes" id="UP000252415">
    <property type="component" value="Unassembled WGS sequence"/>
</dbReference>
<dbReference type="SUPFAM" id="SSF56672">
    <property type="entry name" value="DNA/RNA polymerases"/>
    <property type="match status" value="1"/>
</dbReference>
<keyword evidence="3" id="KW-0548">Nucleotidyltransferase</keyword>
<dbReference type="Pfam" id="PF08388">
    <property type="entry name" value="GIIM"/>
    <property type="match status" value="1"/>
</dbReference>
<evidence type="ECO:0000313" key="4">
    <source>
        <dbReference type="Proteomes" id="UP000252415"/>
    </source>
</evidence>
<dbReference type="PANTHER" id="PTHR34047:SF8">
    <property type="entry name" value="PROTEIN YKFC"/>
    <property type="match status" value="1"/>
</dbReference>
<dbReference type="InterPro" id="IPR043502">
    <property type="entry name" value="DNA/RNA_pol_sf"/>
</dbReference>
<dbReference type="PROSITE" id="PS50878">
    <property type="entry name" value="RT_POL"/>
    <property type="match status" value="1"/>
</dbReference>
<feature type="compositionally biased region" description="Basic and acidic residues" evidence="1">
    <location>
        <begin position="98"/>
        <end position="109"/>
    </location>
</feature>
<feature type="domain" description="Reverse transcriptase" evidence="2">
    <location>
        <begin position="83"/>
        <end position="316"/>
    </location>
</feature>
<comment type="caution">
    <text evidence="3">The sequence shown here is derived from an EMBL/GenBank/DDBJ whole genome shotgun (WGS) entry which is preliminary data.</text>
</comment>
<dbReference type="Pfam" id="PF00078">
    <property type="entry name" value="RVT_1"/>
    <property type="match status" value="1"/>
</dbReference>
<keyword evidence="3" id="KW-0695">RNA-directed DNA polymerase</keyword>
<dbReference type="PANTHER" id="PTHR34047">
    <property type="entry name" value="NUCLEAR INTRON MATURASE 1, MITOCHONDRIAL-RELATED"/>
    <property type="match status" value="1"/>
</dbReference>
<sequence>MNAEYTANATNENARQLQNTLYLAAKENPKRKFHALYDKVFRKDILLEAWARVKTNRGSAGIDGQTIQFIVREIGEEPFIEEIREQLMNGEYRPSPVKRKEIPKPDGKTRPLGIPTIRDRTVQMATKLVIEGIFEADFKDCSYGFRPKRSAHQAIKSIRESINWGVVNWVVDVDITGYFDNISHSKLMKLVEERICDRRILKLIRQWLEAGVMKDGVWHKTEIGSPQGGVISPLLANIYLNYLDTIWEKRFSHLGKLVRYADDLVILCRYKPQALEAIRTLKAIFGKLELTMNTSKSKLVCLWKNQDGFDFLGFHHRKMPYLHKNGTKYRLRSFPSKKAMKKMRNRVKDETAARGRLNWPLKLMVELLNPMIQGWRNFYAHLDVDRSMANRFLSKVDWYILRRLRLFWNNKHRKRKQNWSGIHFLLQRTGLKTLCTWKNRTALDEERRKAVCGKTARTV</sequence>
<dbReference type="EMBL" id="QPJD01000068">
    <property type="protein sequence ID" value="RCW39226.1"/>
    <property type="molecule type" value="Genomic_DNA"/>
</dbReference>
<dbReference type="InterPro" id="IPR030931">
    <property type="entry name" value="Group_II_RT_mat"/>
</dbReference>
<keyword evidence="4" id="KW-1185">Reference proteome</keyword>
<feature type="region of interest" description="Disordered" evidence="1">
    <location>
        <begin position="95"/>
        <end position="114"/>
    </location>
</feature>
<dbReference type="GO" id="GO:0003964">
    <property type="term" value="F:RNA-directed DNA polymerase activity"/>
    <property type="evidence" value="ECO:0007669"/>
    <property type="project" value="UniProtKB-KW"/>
</dbReference>
<proteinExistence type="predicted"/>
<evidence type="ECO:0000259" key="2">
    <source>
        <dbReference type="PROSITE" id="PS50878"/>
    </source>
</evidence>
<dbReference type="NCBIfam" id="TIGR04416">
    <property type="entry name" value="group_II_RT_mat"/>
    <property type="match status" value="1"/>
</dbReference>